<evidence type="ECO:0000313" key="1">
    <source>
        <dbReference type="EMBL" id="MBM7583550.1"/>
    </source>
</evidence>
<proteinExistence type="predicted"/>
<gene>
    <name evidence="1" type="ORF">JOC86_000087</name>
</gene>
<protein>
    <submittedName>
        <fullName evidence="1">Uncharacterized protein</fullName>
    </submittedName>
</protein>
<organism evidence="1 2">
    <name type="scientific">Rossellomorea pakistanensis</name>
    <dbReference type="NCBI Taxonomy" id="992288"/>
    <lineage>
        <taxon>Bacteria</taxon>
        <taxon>Bacillati</taxon>
        <taxon>Bacillota</taxon>
        <taxon>Bacilli</taxon>
        <taxon>Bacillales</taxon>
        <taxon>Bacillaceae</taxon>
        <taxon>Rossellomorea</taxon>
    </lineage>
</organism>
<dbReference type="Pfam" id="PF19654">
    <property type="entry name" value="DUF6157"/>
    <property type="match status" value="1"/>
</dbReference>
<dbReference type="Proteomes" id="UP001646157">
    <property type="component" value="Unassembled WGS sequence"/>
</dbReference>
<dbReference type="EMBL" id="JAFBDZ010000001">
    <property type="protein sequence ID" value="MBM7583550.1"/>
    <property type="molecule type" value="Genomic_DNA"/>
</dbReference>
<comment type="caution">
    <text evidence="1">The sequence shown here is derived from an EMBL/GenBank/DDBJ whole genome shotgun (WGS) entry which is preliminary data.</text>
</comment>
<evidence type="ECO:0000313" key="2">
    <source>
        <dbReference type="Proteomes" id="UP001646157"/>
    </source>
</evidence>
<dbReference type="InterPro" id="IPR046155">
    <property type="entry name" value="DUF6157"/>
</dbReference>
<accession>A0ABS2N6R4</accession>
<dbReference type="RefSeq" id="WP_205167821.1">
    <property type="nucleotide sequence ID" value="NZ_JAFBDZ010000001.1"/>
</dbReference>
<sequence length="101" mass="11803">MSYKDTFITISEDSPVTSAIEPVPKNQKPTIASIEYHLIKNNPYKFTQEDVQFNTYLIKNQIEHNQGDHLRDQFFAKPKACFRASPSYCFIVSDYCFLEKE</sequence>
<keyword evidence="2" id="KW-1185">Reference proteome</keyword>
<reference evidence="1 2" key="1">
    <citation type="submission" date="2021-01" db="EMBL/GenBank/DDBJ databases">
        <title>Genomic Encyclopedia of Type Strains, Phase IV (KMG-IV): sequencing the most valuable type-strain genomes for metagenomic binning, comparative biology and taxonomic classification.</title>
        <authorList>
            <person name="Goeker M."/>
        </authorList>
    </citation>
    <scope>NUCLEOTIDE SEQUENCE [LARGE SCALE GENOMIC DNA]</scope>
    <source>
        <strain evidence="1 2">DSM 24834</strain>
    </source>
</reference>
<name>A0ABS2N6R4_9BACI</name>